<dbReference type="PANTHER" id="PTHR47199">
    <property type="entry name" value="PHOTOSYSTEM II STABILITY/ASSEMBLY FACTOR HCF136, CHLOROPLASTIC"/>
    <property type="match status" value="1"/>
</dbReference>
<name>A0A0D8FQT2_9ACTN</name>
<dbReference type="SUPFAM" id="SSF110296">
    <property type="entry name" value="Oligoxyloglucan reducing end-specific cellobiohydrolase"/>
    <property type="match status" value="2"/>
</dbReference>
<dbReference type="STRING" id="1121877.FEAC_26000"/>
<dbReference type="EMBL" id="JXUW01000033">
    <property type="protein sequence ID" value="KJE75640.1"/>
    <property type="molecule type" value="Genomic_DNA"/>
</dbReference>
<evidence type="ECO:0000256" key="1">
    <source>
        <dbReference type="SAM" id="SignalP"/>
    </source>
</evidence>
<evidence type="ECO:0000313" key="4">
    <source>
        <dbReference type="Proteomes" id="UP000032336"/>
    </source>
</evidence>
<organism evidence="3 4">
    <name type="scientific">Ferrimicrobium acidiphilum DSM 19497</name>
    <dbReference type="NCBI Taxonomy" id="1121877"/>
    <lineage>
        <taxon>Bacteria</taxon>
        <taxon>Bacillati</taxon>
        <taxon>Actinomycetota</taxon>
        <taxon>Acidimicrobiia</taxon>
        <taxon>Acidimicrobiales</taxon>
        <taxon>Acidimicrobiaceae</taxon>
        <taxon>Ferrimicrobium</taxon>
    </lineage>
</organism>
<feature type="domain" description="DUF6242" evidence="2">
    <location>
        <begin position="68"/>
        <end position="316"/>
    </location>
</feature>
<gene>
    <name evidence="3" type="primary">hcf1364</name>
    <name evidence="3" type="ORF">FEAC_26000</name>
</gene>
<feature type="chain" id="PRO_5038813704" evidence="1">
    <location>
        <begin position="33"/>
        <end position="625"/>
    </location>
</feature>
<dbReference type="PANTHER" id="PTHR47199:SF2">
    <property type="entry name" value="PHOTOSYSTEM II STABILITY_ASSEMBLY FACTOR HCF136, CHLOROPLASTIC"/>
    <property type="match status" value="1"/>
</dbReference>
<sequence length="625" mass="66831">MGLTGQRRLRQIASLALLPLIALLASCGSPGATPIAKPVVQNKTPGKLLATKFPTIKLASAVAINWGNSPNLNLQGAKLITRFGVTYITELVGAKSQLFVRTTPKSSWDNLGNLPGDVVQLDFPSPNDGFALAETNGPGSVLDLYSTSDAGRSWKPVTSASFIQVHFFNSRDGIALFGASSNANGVPSLSISSTTDSGKTWNSASSLPVESYGYLIPRYVSFSFGSPETGYLAIGSEPGAGSQSKILFRTDNRGQTWREVSKSPSQYSPSALPMNGYLEQISFTSATTGYLVEARGPRGALYFTSDGGVHWSAVQILSTSASPSTSLAYFRSTTPFGAVALTNIGSLWNQLRPGSPWVDLYPPYWAEKLSINKGTLAAVSRGGRALEIPVASGDPMAATKTPASTLLDFQLFDATKIAVSNRAIWTQVRSQAWERAPLPKGDQALFADFATPSTGIVAAIPNRNSILSTTDGGRRWERVSVPFMPLSPDVLSANDWWMIGGTVGSPVNNPYKKNVRVMTYYLYHTTNAGRSWTRYSSSLWSQISPYGVKFLDSSVGYLWTSNRLFLTTDGGRNFVARNLPSWLNISSGHGLAPGGNGKAWIADGSYPLLATSNFGASFDVASSKS</sequence>
<protein>
    <submittedName>
        <fullName evidence="3">Ycf48-like protein</fullName>
    </submittedName>
</protein>
<dbReference type="eggNOG" id="COG4447">
    <property type="taxonomic scope" value="Bacteria"/>
</dbReference>
<keyword evidence="1" id="KW-0732">Signal</keyword>
<dbReference type="GeneID" id="78373614"/>
<dbReference type="InterPro" id="IPR015943">
    <property type="entry name" value="WD40/YVTN_repeat-like_dom_sf"/>
</dbReference>
<evidence type="ECO:0000313" key="3">
    <source>
        <dbReference type="EMBL" id="KJE75640.1"/>
    </source>
</evidence>
<dbReference type="Gene3D" id="2.130.10.10">
    <property type="entry name" value="YVTN repeat-like/Quinoprotein amine dehydrogenase"/>
    <property type="match status" value="2"/>
</dbReference>
<dbReference type="RefSeq" id="WP_035391342.1">
    <property type="nucleotide sequence ID" value="NZ_JQKF01000043.1"/>
</dbReference>
<dbReference type="OrthoDB" id="9813892at2"/>
<reference evidence="3 4" key="1">
    <citation type="submission" date="2015-01" db="EMBL/GenBank/DDBJ databases">
        <title>Draft genome of the acidophilic iron oxidizer Ferrimicrobium acidiphilum strain T23.</title>
        <authorList>
            <person name="Poehlein A."/>
            <person name="Eisen S."/>
            <person name="Schloemann M."/>
            <person name="Johnson B.D."/>
            <person name="Daniel R."/>
            <person name="Muehling M."/>
        </authorList>
    </citation>
    <scope>NUCLEOTIDE SEQUENCE [LARGE SCALE GENOMIC DNA]</scope>
    <source>
        <strain evidence="3 4">T23</strain>
    </source>
</reference>
<evidence type="ECO:0000259" key="2">
    <source>
        <dbReference type="Pfam" id="PF25852"/>
    </source>
</evidence>
<dbReference type="Pfam" id="PF25852">
    <property type="entry name" value="DUF6242_C"/>
    <property type="match status" value="1"/>
</dbReference>
<proteinExistence type="predicted"/>
<dbReference type="AlphaFoldDB" id="A0A0D8FQT2"/>
<feature type="signal peptide" evidence="1">
    <location>
        <begin position="1"/>
        <end position="32"/>
    </location>
</feature>
<dbReference type="PROSITE" id="PS51257">
    <property type="entry name" value="PROKAR_LIPOPROTEIN"/>
    <property type="match status" value="1"/>
</dbReference>
<keyword evidence="4" id="KW-1185">Reference proteome</keyword>
<dbReference type="InterPro" id="IPR058667">
    <property type="entry name" value="DUF6242_C"/>
</dbReference>
<comment type="caution">
    <text evidence="3">The sequence shown here is derived from an EMBL/GenBank/DDBJ whole genome shotgun (WGS) entry which is preliminary data.</text>
</comment>
<dbReference type="Proteomes" id="UP000032336">
    <property type="component" value="Unassembled WGS sequence"/>
</dbReference>
<accession>A0A0D8FQT2</accession>